<keyword evidence="3" id="KW-1185">Reference proteome</keyword>
<accession>A0A444XYQ0</accession>
<evidence type="ECO:0000256" key="1">
    <source>
        <dbReference type="SAM" id="MobiDB-lite"/>
    </source>
</evidence>
<feature type="region of interest" description="Disordered" evidence="1">
    <location>
        <begin position="201"/>
        <end position="236"/>
    </location>
</feature>
<sequence>MTSLDTEETSRVVYDAKAQGSSSMMVRSDEEPNSSNRCEAGVTAEDLALVEFNSVEEAYARLESIEKAVSKVYMREIFFEVKKKIEWCKDAKSLVSVGVVPVANTEKAFQVRYGSLWSACMSMFFLAAQNGNMYENVLSQVEKLTKKIEPAGPQGGRNRFGREGDDHVNMLDPTIIKSNGAPRGSMNVKMGRRCRRCHGLGHDHRNCTARNKQPDDEGAETINRQSQTSCKRVRRG</sequence>
<evidence type="ECO:0000313" key="3">
    <source>
        <dbReference type="Proteomes" id="UP000289738"/>
    </source>
</evidence>
<comment type="caution">
    <text evidence="2">The sequence shown here is derived from an EMBL/GenBank/DDBJ whole genome shotgun (WGS) entry which is preliminary data.</text>
</comment>
<reference evidence="2 3" key="1">
    <citation type="submission" date="2019-01" db="EMBL/GenBank/DDBJ databases">
        <title>Sequencing of cultivated peanut Arachis hypogaea provides insights into genome evolution and oil improvement.</title>
        <authorList>
            <person name="Chen X."/>
        </authorList>
    </citation>
    <scope>NUCLEOTIDE SEQUENCE [LARGE SCALE GENOMIC DNA]</scope>
    <source>
        <strain evidence="3">cv. Fuhuasheng</strain>
        <tissue evidence="2">Leaves</tissue>
    </source>
</reference>
<protein>
    <recommendedName>
        <fullName evidence="4">CCHC-type domain-containing protein</fullName>
    </recommendedName>
</protein>
<dbReference type="AlphaFoldDB" id="A0A444XYQ0"/>
<gene>
    <name evidence="2" type="ORF">Ahy_B08g089723</name>
</gene>
<evidence type="ECO:0008006" key="4">
    <source>
        <dbReference type="Google" id="ProtNLM"/>
    </source>
</evidence>
<dbReference type="EMBL" id="SDMP01000018">
    <property type="protein sequence ID" value="RYQ94793.1"/>
    <property type="molecule type" value="Genomic_DNA"/>
</dbReference>
<feature type="region of interest" description="Disordered" evidence="1">
    <location>
        <begin position="18"/>
        <end position="37"/>
    </location>
</feature>
<name>A0A444XYQ0_ARAHY</name>
<proteinExistence type="predicted"/>
<organism evidence="2 3">
    <name type="scientific">Arachis hypogaea</name>
    <name type="common">Peanut</name>
    <dbReference type="NCBI Taxonomy" id="3818"/>
    <lineage>
        <taxon>Eukaryota</taxon>
        <taxon>Viridiplantae</taxon>
        <taxon>Streptophyta</taxon>
        <taxon>Embryophyta</taxon>
        <taxon>Tracheophyta</taxon>
        <taxon>Spermatophyta</taxon>
        <taxon>Magnoliopsida</taxon>
        <taxon>eudicotyledons</taxon>
        <taxon>Gunneridae</taxon>
        <taxon>Pentapetalae</taxon>
        <taxon>rosids</taxon>
        <taxon>fabids</taxon>
        <taxon>Fabales</taxon>
        <taxon>Fabaceae</taxon>
        <taxon>Papilionoideae</taxon>
        <taxon>50 kb inversion clade</taxon>
        <taxon>dalbergioids sensu lato</taxon>
        <taxon>Dalbergieae</taxon>
        <taxon>Pterocarpus clade</taxon>
        <taxon>Arachis</taxon>
    </lineage>
</organism>
<evidence type="ECO:0000313" key="2">
    <source>
        <dbReference type="EMBL" id="RYQ94793.1"/>
    </source>
</evidence>
<dbReference type="Proteomes" id="UP000289738">
    <property type="component" value="Chromosome B08"/>
</dbReference>